<dbReference type="SMART" id="SM00104">
    <property type="entry name" value="ANATO"/>
    <property type="match status" value="1"/>
</dbReference>
<dbReference type="InterPro" id="IPR002890">
    <property type="entry name" value="MG2"/>
</dbReference>
<dbReference type="PANTHER" id="PTHR11412">
    <property type="entry name" value="MACROGLOBULIN / COMPLEMENT"/>
    <property type="match status" value="1"/>
</dbReference>
<dbReference type="Gene3D" id="2.60.40.1930">
    <property type="match status" value="3"/>
</dbReference>
<evidence type="ECO:0000259" key="5">
    <source>
        <dbReference type="PROSITE" id="PS01178"/>
    </source>
</evidence>
<dbReference type="PROSITE" id="PS01177">
    <property type="entry name" value="ANAPHYLATOXIN_1"/>
    <property type="match status" value="1"/>
</dbReference>
<dbReference type="GO" id="GO:0004866">
    <property type="term" value="F:endopeptidase inhibitor activity"/>
    <property type="evidence" value="ECO:0007669"/>
    <property type="project" value="InterPro"/>
</dbReference>
<keyword evidence="3" id="KW-1015">Disulfide bond</keyword>
<dbReference type="Gene3D" id="2.60.40.1940">
    <property type="match status" value="1"/>
</dbReference>
<dbReference type="Pfam" id="PF07703">
    <property type="entry name" value="A2M_BRD"/>
    <property type="match status" value="1"/>
</dbReference>
<keyword evidence="2" id="KW-0964">Secreted</keyword>
<dbReference type="InterPro" id="IPR001134">
    <property type="entry name" value="Netrin_domain"/>
</dbReference>
<dbReference type="InterPro" id="IPR013783">
    <property type="entry name" value="Ig-like_fold"/>
</dbReference>
<dbReference type="Gene3D" id="2.60.40.690">
    <property type="entry name" value="Alpha-macroglobulin, receptor-binding domain"/>
    <property type="match status" value="1"/>
</dbReference>
<dbReference type="InterPro" id="IPR036595">
    <property type="entry name" value="A-macroglobulin_rcpt-bd_sf"/>
</dbReference>
<dbReference type="Gene3D" id="2.60.40.10">
    <property type="entry name" value="Immunoglobulins"/>
    <property type="match status" value="2"/>
</dbReference>
<feature type="chain" id="PRO_5034274737" evidence="4">
    <location>
        <begin position="19"/>
        <end position="1572"/>
    </location>
</feature>
<dbReference type="InterPro" id="IPR040839">
    <property type="entry name" value="MG4"/>
</dbReference>
<dbReference type="Gene3D" id="2.60.120.1540">
    <property type="match status" value="1"/>
</dbReference>
<organism evidence="7 8">
    <name type="scientific">Apteryx owenii</name>
    <name type="common">Little spotted kiwi</name>
    <dbReference type="NCBI Taxonomy" id="8824"/>
    <lineage>
        <taxon>Eukaryota</taxon>
        <taxon>Metazoa</taxon>
        <taxon>Chordata</taxon>
        <taxon>Craniata</taxon>
        <taxon>Vertebrata</taxon>
        <taxon>Euteleostomi</taxon>
        <taxon>Archelosauria</taxon>
        <taxon>Archosauria</taxon>
        <taxon>Dinosauria</taxon>
        <taxon>Saurischia</taxon>
        <taxon>Theropoda</taxon>
        <taxon>Coelurosauria</taxon>
        <taxon>Aves</taxon>
        <taxon>Palaeognathae</taxon>
        <taxon>Apterygiformes</taxon>
        <taxon>Apterygidae</taxon>
        <taxon>Apteryx</taxon>
    </lineage>
</organism>
<dbReference type="InterPro" id="IPR018081">
    <property type="entry name" value="Anaphylatoxin_comp_syst"/>
</dbReference>
<dbReference type="InterPro" id="IPR041425">
    <property type="entry name" value="C3/4/5_MG1"/>
</dbReference>
<dbReference type="CDD" id="cd00017">
    <property type="entry name" value="ANATO"/>
    <property type="match status" value="1"/>
</dbReference>
<dbReference type="InterPro" id="IPR011626">
    <property type="entry name" value="Alpha-macroglobulin_TED"/>
</dbReference>
<evidence type="ECO:0000259" key="6">
    <source>
        <dbReference type="PROSITE" id="PS50189"/>
    </source>
</evidence>
<evidence type="ECO:0000256" key="4">
    <source>
        <dbReference type="SAM" id="SignalP"/>
    </source>
</evidence>
<dbReference type="PROSITE" id="PS01178">
    <property type="entry name" value="ANAPHYLATOXIN_2"/>
    <property type="match status" value="1"/>
</dbReference>
<dbReference type="SUPFAM" id="SSF48239">
    <property type="entry name" value="Terpenoid cyclases/Protein prenyltransferases"/>
    <property type="match status" value="1"/>
</dbReference>
<dbReference type="InterPro" id="IPR048843">
    <property type="entry name" value="C5_CUB"/>
</dbReference>
<dbReference type="SMART" id="SM01361">
    <property type="entry name" value="A2M_recep"/>
    <property type="match status" value="1"/>
</dbReference>
<dbReference type="InterPro" id="IPR008930">
    <property type="entry name" value="Terpenoid_cyclase/PrenylTrfase"/>
</dbReference>
<dbReference type="InterPro" id="IPR050473">
    <property type="entry name" value="A2M/Complement_sys"/>
</dbReference>
<evidence type="ECO:0000256" key="2">
    <source>
        <dbReference type="ARBA" id="ARBA00022525"/>
    </source>
</evidence>
<dbReference type="InterPro" id="IPR009048">
    <property type="entry name" value="A-macroglobulin_rcpt-bd"/>
</dbReference>
<dbReference type="Pfam" id="PF17790">
    <property type="entry name" value="MG1"/>
    <property type="match status" value="1"/>
</dbReference>
<feature type="domain" description="Anaphylatoxin-like" evidence="5">
    <location>
        <begin position="697"/>
        <end position="732"/>
    </location>
</feature>
<dbReference type="PANTHER" id="PTHR11412:SF83">
    <property type="entry name" value="COMPLEMENT C5"/>
    <property type="match status" value="1"/>
</dbReference>
<accession>A0A8B9P5I2</accession>
<dbReference type="InterPro" id="IPR001599">
    <property type="entry name" value="Macroglobln_a2"/>
</dbReference>
<dbReference type="PROSITE" id="PS50189">
    <property type="entry name" value="NTR"/>
    <property type="match status" value="1"/>
</dbReference>
<dbReference type="Gene3D" id="1.50.10.20">
    <property type="match status" value="1"/>
</dbReference>
<dbReference type="Pfam" id="PF07678">
    <property type="entry name" value="TED_complement"/>
    <property type="match status" value="1"/>
</dbReference>
<dbReference type="Proteomes" id="UP000694424">
    <property type="component" value="Unplaced"/>
</dbReference>
<sequence length="1572" mass="176522">MAILIFLFVLLFSGTSFSQEKTYVLTAPKVFRIGASEKVVVQAFGYEKEFPVIIAIRSFPDKLVDYSSGHVSLTPAKKFQDAVTLTLQPADLPRTANSVQYVYLEAVSPHFTRLKKIPVSYENGFLFIQTDKPIYTPNQSVKVRVYSLNEELQPARRETVLTFVDPDGVKVDITEEDDFTGIVSFPDFKIPSNPKYGIWKIEAKYKKNFITSAVAKFEVKEYAMPSFSVIIEPENNFISSEKFENFRITVRASYFYNKKIPSGDVFVRFGIIEETGKKMMPRAMHVTKIVNGVAEINFNSKKAVSFIGFQSLEELDGSRLYIVASVLESMGGLSGEAEFDEVKYAVSPYKLNLIATPLFVKPGLPFFIKVQVKDTVDHFVGNLPITVTAKSFSEQMDEIELIPEGSESGRRKTSVNDGTALFVVNIPSDTKILEFQVRTADPNLSDENQATKTYEAKTYSSLSQSYLYIDWASNHKILQVGDFVNINIYPRSHYIHKIHHYSYLIMSKGKIVSFGTQERIKDLEYEHLSFQITQEMVPSARLIVYYIVMGEETAELVADSVWLNVEQKCGNSLDVSNAFVLEQEVASLNMKTQFSSFVALSSIDKAVYGVTGRGKRAMEKIMLHLEKSDLGCGAGGGRNNVDVFRMAGLTFLTNANADDSNEADETCNEILRTKRSDFKERILQEASKYKHPEIRKCCMAGVKAYPVSETCSDRARRIRSSEKCISAFRDCCEFANKLREAEPNKLLILARMQGILPVSKDLDIRSYFPESWLWEVHQVSPRSKTLSITLPDSLTTWEVQGVGISDKGICVAEPLEVHVLKDIFLSIYVPYSVVRGEQIELKGSVYNYGDSVIKVCVKIAAGDGICSFGDTATTGVMIRNCNFKYLHGGSSLPVTFRILPLELGLHTINFTLLSARSSETVVKTLRVMPEGIKREVHAGFTLDPQGVYGLIKRRQEFRYKIPLNLVPKTKIDRSVSVKGHLMGEVFATVLSPNGLSFLANLPKGSAEAELMSIAPVFYVFHYLEQSNNWHLLGPKTLASRTEMRRKMKEGIVSILSFRNSDFSYSMWKNGQASTWLSAFALRIFGQVNQYISLDQISVCNSLLWLIDNCQMPDGSFNEFSTYQPVKLQGTLPTEAKEKSLYLTAFSVIGIEKTIKICPTQVSIIFIFADNYLLRNVQSAESPFTMAITTYALALVDLNHHSARSAFSALKKEAFVIGDPPIYRFWKDAFKTLGQDTPHAVTAQMVETTAYALLTTLLSGDKNYANPIVKWLSEEQRYGGGFHSTQDTINALEALTEYSLLVKRLNLDMSVKVAYKNYGDLHLFKLTEDNFVGRTVTVPLDDDIYVSTGSSTGLATVNSMVCLVSGLEANTEDLSTLASGVDQLIADYEIKDGHVVLQIDSVPANNFLCVGFRISELFHAGMINPATFTVYEYHAPDKQCTVLYNPYGDEKLNMLSFLCTIYISDWKFSLWNFPILDILLYSTAGKAFAQKNNEITFVKKKTCSDVELSPGMQYLIMGKEALKINVGYNFKFQYPLDSSTWIEWWPSNIACTFCQEFLNTMEDFAEDLIINGC</sequence>
<dbReference type="Pfam" id="PF17791">
    <property type="entry name" value="MG3"/>
    <property type="match status" value="1"/>
</dbReference>
<dbReference type="InterPro" id="IPR000020">
    <property type="entry name" value="Anaphylatoxin/fibulin"/>
</dbReference>
<reference evidence="7" key="2">
    <citation type="submission" date="2025-09" db="UniProtKB">
        <authorList>
            <consortium name="Ensembl"/>
        </authorList>
    </citation>
    <scope>IDENTIFICATION</scope>
</reference>
<dbReference type="InterPro" id="IPR018933">
    <property type="entry name" value="Netrin_module_non-TIMP"/>
</dbReference>
<dbReference type="Gene3D" id="1.20.91.20">
    <property type="entry name" value="Anaphylotoxins (complement system)"/>
    <property type="match status" value="1"/>
</dbReference>
<dbReference type="SUPFAM" id="SSF50242">
    <property type="entry name" value="TIMP-like"/>
    <property type="match status" value="1"/>
</dbReference>
<dbReference type="CDD" id="cd02896">
    <property type="entry name" value="complement_C3_C4_C5"/>
    <property type="match status" value="1"/>
</dbReference>
<dbReference type="SMART" id="SM01360">
    <property type="entry name" value="A2M"/>
    <property type="match status" value="1"/>
</dbReference>
<comment type="subcellular location">
    <subcellularLocation>
        <location evidence="1">Secreted</location>
    </subcellularLocation>
</comment>
<dbReference type="SMART" id="SM01359">
    <property type="entry name" value="A2M_N_2"/>
    <property type="match status" value="1"/>
</dbReference>
<dbReference type="InterPro" id="IPR008993">
    <property type="entry name" value="TIMP-like_OB-fold"/>
</dbReference>
<dbReference type="Pfam" id="PF00207">
    <property type="entry name" value="A2M"/>
    <property type="match status" value="1"/>
</dbReference>
<dbReference type="Pfam" id="PF01835">
    <property type="entry name" value="MG2"/>
    <property type="match status" value="1"/>
</dbReference>
<dbReference type="InterPro" id="IPR011625">
    <property type="entry name" value="A2M_N_BRD"/>
</dbReference>
<name>A0A8B9P5I2_APTOW</name>
<keyword evidence="8" id="KW-1185">Reference proteome</keyword>
<dbReference type="SUPFAM" id="SSF47686">
    <property type="entry name" value="Anaphylotoxins (complement system)"/>
    <property type="match status" value="1"/>
</dbReference>
<feature type="signal peptide" evidence="4">
    <location>
        <begin position="1"/>
        <end position="18"/>
    </location>
</feature>
<dbReference type="FunFam" id="2.60.40.1940:FF:000001">
    <property type="entry name" value="Complement component C3"/>
    <property type="match status" value="1"/>
</dbReference>
<dbReference type="Pfam" id="PF07677">
    <property type="entry name" value="A2M_recep"/>
    <property type="match status" value="1"/>
</dbReference>
<reference evidence="7" key="1">
    <citation type="submission" date="2025-08" db="UniProtKB">
        <authorList>
            <consortium name="Ensembl"/>
        </authorList>
    </citation>
    <scope>IDENTIFICATION</scope>
</reference>
<proteinExistence type="predicted"/>
<evidence type="ECO:0000256" key="3">
    <source>
        <dbReference type="ARBA" id="ARBA00023157"/>
    </source>
</evidence>
<evidence type="ECO:0000256" key="1">
    <source>
        <dbReference type="ARBA" id="ARBA00004613"/>
    </source>
</evidence>
<dbReference type="Gene3D" id="6.20.50.160">
    <property type="match status" value="1"/>
</dbReference>
<dbReference type="SUPFAM" id="SSF49410">
    <property type="entry name" value="Alpha-macroglobulin receptor domain"/>
    <property type="match status" value="1"/>
</dbReference>
<dbReference type="Pfam" id="PF17789">
    <property type="entry name" value="MG4"/>
    <property type="match status" value="1"/>
</dbReference>
<evidence type="ECO:0000313" key="7">
    <source>
        <dbReference type="Ensembl" id="ENSAOWP00000005707.1"/>
    </source>
</evidence>
<dbReference type="Gene3D" id="2.40.50.120">
    <property type="match status" value="1"/>
</dbReference>
<dbReference type="Pfam" id="PF01821">
    <property type="entry name" value="ANATO"/>
    <property type="match status" value="1"/>
</dbReference>
<dbReference type="Pfam" id="PF01759">
    <property type="entry name" value="NTR"/>
    <property type="match status" value="1"/>
</dbReference>
<protein>
    <submittedName>
        <fullName evidence="7">Complement C5</fullName>
    </submittedName>
</protein>
<dbReference type="Gene3D" id="2.20.130.20">
    <property type="match status" value="1"/>
</dbReference>
<keyword evidence="4" id="KW-0732">Signal</keyword>
<evidence type="ECO:0000313" key="8">
    <source>
        <dbReference type="Proteomes" id="UP000694424"/>
    </source>
</evidence>
<dbReference type="Pfam" id="PF21309">
    <property type="entry name" value="C5_CUB"/>
    <property type="match status" value="1"/>
</dbReference>
<feature type="domain" description="NTR" evidence="6">
    <location>
        <begin position="1439"/>
        <end position="1572"/>
    </location>
</feature>
<dbReference type="InterPro" id="IPR041555">
    <property type="entry name" value="MG3"/>
</dbReference>
<dbReference type="Ensembl" id="ENSAOWT00000006468.1">
    <property type="protein sequence ID" value="ENSAOWP00000005707.1"/>
    <property type="gene ID" value="ENSAOWG00000003163.1"/>
</dbReference>
<dbReference type="GO" id="GO:0005615">
    <property type="term" value="C:extracellular space"/>
    <property type="evidence" value="ECO:0007669"/>
    <property type="project" value="InterPro"/>
</dbReference>